<comment type="caution">
    <text evidence="1">The sequence shown here is derived from an EMBL/GenBank/DDBJ whole genome shotgun (WGS) entry which is preliminary data.</text>
</comment>
<sequence length="146" mass="16443">MRAFLLATYAAAFVMRRPAVVRSGHRRINSIVDDLAEHDVVEYSTDDGGLGLGVVCEDGTIHPLCYFVEEEDDGPVDYVWDEEVDAVEAERAVRVVDDVYPKTRQAQRGVDNPHGEHAEDVYEIERGALDERVVVAFRPERDIVWG</sequence>
<reference evidence="1" key="1">
    <citation type="submission" date="2021-11" db="EMBL/GenBank/DDBJ databases">
        <authorList>
            <consortium name="Genoscope - CEA"/>
            <person name="William W."/>
        </authorList>
    </citation>
    <scope>NUCLEOTIDE SEQUENCE</scope>
</reference>
<gene>
    <name evidence="1" type="ORF">PECAL_5P28570</name>
</gene>
<protein>
    <submittedName>
        <fullName evidence="1">Uncharacterized protein</fullName>
    </submittedName>
</protein>
<dbReference type="AlphaFoldDB" id="A0A8J2SZZ5"/>
<evidence type="ECO:0000313" key="2">
    <source>
        <dbReference type="Proteomes" id="UP000789595"/>
    </source>
</evidence>
<keyword evidence="2" id="KW-1185">Reference proteome</keyword>
<organism evidence="1 2">
    <name type="scientific">Pelagomonas calceolata</name>
    <dbReference type="NCBI Taxonomy" id="35677"/>
    <lineage>
        <taxon>Eukaryota</taxon>
        <taxon>Sar</taxon>
        <taxon>Stramenopiles</taxon>
        <taxon>Ochrophyta</taxon>
        <taxon>Pelagophyceae</taxon>
        <taxon>Pelagomonadales</taxon>
        <taxon>Pelagomonadaceae</taxon>
        <taxon>Pelagomonas</taxon>
    </lineage>
</organism>
<name>A0A8J2SZZ5_9STRA</name>
<accession>A0A8J2SZZ5</accession>
<dbReference type="OrthoDB" id="565618at2759"/>
<proteinExistence type="predicted"/>
<evidence type="ECO:0000313" key="1">
    <source>
        <dbReference type="EMBL" id="CAH0378346.1"/>
    </source>
</evidence>
<dbReference type="EMBL" id="CAKKNE010000005">
    <property type="protein sequence ID" value="CAH0378346.1"/>
    <property type="molecule type" value="Genomic_DNA"/>
</dbReference>
<dbReference type="Proteomes" id="UP000789595">
    <property type="component" value="Unassembled WGS sequence"/>
</dbReference>